<dbReference type="Pfam" id="PF13193">
    <property type="entry name" value="AMP-binding_C"/>
    <property type="match status" value="1"/>
</dbReference>
<dbReference type="AlphaFoldDB" id="A0A2V4ADM9"/>
<dbReference type="PANTHER" id="PTHR43201:SF5">
    <property type="entry name" value="MEDIUM-CHAIN ACYL-COA LIGASE ACSF2, MITOCHONDRIAL"/>
    <property type="match status" value="1"/>
</dbReference>
<dbReference type="SUPFAM" id="SSF56801">
    <property type="entry name" value="Acetyl-CoA synthetase-like"/>
    <property type="match status" value="1"/>
</dbReference>
<dbReference type="InterPro" id="IPR045851">
    <property type="entry name" value="AMP-bd_C_sf"/>
</dbReference>
<dbReference type="PANTHER" id="PTHR43201">
    <property type="entry name" value="ACYL-COA SYNTHETASE"/>
    <property type="match status" value="1"/>
</dbReference>
<organism evidence="5 6">
    <name type="scientific">Prauserella muralis</name>
    <dbReference type="NCBI Taxonomy" id="588067"/>
    <lineage>
        <taxon>Bacteria</taxon>
        <taxon>Bacillati</taxon>
        <taxon>Actinomycetota</taxon>
        <taxon>Actinomycetes</taxon>
        <taxon>Pseudonocardiales</taxon>
        <taxon>Pseudonocardiaceae</taxon>
        <taxon>Prauserella</taxon>
    </lineage>
</organism>
<protein>
    <recommendedName>
        <fullName evidence="7">Fatty-acyl-CoA synthase</fullName>
    </recommendedName>
</protein>
<feature type="domain" description="AMP-binding enzyme C-terminal" evidence="4">
    <location>
        <begin position="443"/>
        <end position="515"/>
    </location>
</feature>
<gene>
    <name evidence="5" type="ORF">BAY60_34660</name>
</gene>
<dbReference type="EMBL" id="MASW01000014">
    <property type="protein sequence ID" value="PXY17428.1"/>
    <property type="molecule type" value="Genomic_DNA"/>
</dbReference>
<proteinExistence type="inferred from homology"/>
<dbReference type="Gene3D" id="3.40.50.12780">
    <property type="entry name" value="N-terminal domain of ligase-like"/>
    <property type="match status" value="1"/>
</dbReference>
<comment type="caution">
    <text evidence="5">The sequence shown here is derived from an EMBL/GenBank/DDBJ whole genome shotgun (WGS) entry which is preliminary data.</text>
</comment>
<dbReference type="InterPro" id="IPR042099">
    <property type="entry name" value="ANL_N_sf"/>
</dbReference>
<dbReference type="InterPro" id="IPR025110">
    <property type="entry name" value="AMP-bd_C"/>
</dbReference>
<comment type="similarity">
    <text evidence="1">Belongs to the ATP-dependent AMP-binding enzyme family.</text>
</comment>
<accession>A0A2V4ADM9</accession>
<evidence type="ECO:0000256" key="1">
    <source>
        <dbReference type="ARBA" id="ARBA00006432"/>
    </source>
</evidence>
<dbReference type="Proteomes" id="UP000249915">
    <property type="component" value="Unassembled WGS sequence"/>
</dbReference>
<keyword evidence="2" id="KW-0436">Ligase</keyword>
<keyword evidence="6" id="KW-1185">Reference proteome</keyword>
<evidence type="ECO:0008006" key="7">
    <source>
        <dbReference type="Google" id="ProtNLM"/>
    </source>
</evidence>
<sequence>MGDLLDRQAAERPGQEAVVVADERVTYRDLAIRAESFARGLVGLGVDAGDHVGLLLPPSVSYIAALLGAAKIGAVPVPVSDRFKAVELRQVISHSDMKVLFTALPGDSPIDLSALLAETFPDLSSQQASSLELAEAPELHTVVLVGEGERSGFLGYEDFTAAAQRVSGEEVSRRQERVRVRDTAIVLYTSGTEATPKGALLSHEAFVRTGHAMAQTRFHLVPEDRVWAAFPLFHIGGIAHAIMCLTAGCTYCHTGFFQPDRALDVLESERCTVAVPAFETIWLPVLDHPRFTEADLSALRIIMNVGVAERLRGMQDRVPHAVQISSFGATESCSHLALNHLDDPLEKRVTTGGHPLPGMECRVVDPVTGLDVPPNTPGELLYRGPDRFDGYYKDPELSARVIDKDGFFHSGDVATLDEDGRVTFVSRLKDMLKVGGENVAAAEVESYLLRHPAINIVQVVAAPDARYVEVPAAFVQLKEGASATEEEVIEFCRGKIATFKVPRYVRFLDEWPMSGTKIKKYVLREWIRSELEEKGITEAPRMSSHSSVRRS</sequence>
<dbReference type="Pfam" id="PF00501">
    <property type="entry name" value="AMP-binding"/>
    <property type="match status" value="1"/>
</dbReference>
<evidence type="ECO:0000259" key="3">
    <source>
        <dbReference type="Pfam" id="PF00501"/>
    </source>
</evidence>
<name>A0A2V4ADM9_9PSEU</name>
<reference evidence="5 6" key="1">
    <citation type="submission" date="2016-07" db="EMBL/GenBank/DDBJ databases">
        <title>Draft genome sequence of Prauserella muralis DSM 45305, isolated from a mould-covered wall in an indoor environment.</title>
        <authorList>
            <person name="Ruckert C."/>
            <person name="Albersmeier A."/>
            <person name="Jiang C.-L."/>
            <person name="Jiang Y."/>
            <person name="Kalinowski J."/>
            <person name="Schneider O."/>
            <person name="Winkler A."/>
            <person name="Zotchev S.B."/>
        </authorList>
    </citation>
    <scope>NUCLEOTIDE SEQUENCE [LARGE SCALE GENOMIC DNA]</scope>
    <source>
        <strain evidence="5 6">DSM 45305</strain>
    </source>
</reference>
<evidence type="ECO:0000259" key="4">
    <source>
        <dbReference type="Pfam" id="PF13193"/>
    </source>
</evidence>
<dbReference type="GO" id="GO:0006631">
    <property type="term" value="P:fatty acid metabolic process"/>
    <property type="evidence" value="ECO:0007669"/>
    <property type="project" value="TreeGrafter"/>
</dbReference>
<feature type="domain" description="AMP-dependent synthetase/ligase" evidence="3">
    <location>
        <begin position="5"/>
        <end position="392"/>
    </location>
</feature>
<dbReference type="InterPro" id="IPR000873">
    <property type="entry name" value="AMP-dep_synth/lig_dom"/>
</dbReference>
<dbReference type="Gene3D" id="3.30.300.30">
    <property type="match status" value="1"/>
</dbReference>
<evidence type="ECO:0000256" key="2">
    <source>
        <dbReference type="ARBA" id="ARBA00022598"/>
    </source>
</evidence>
<evidence type="ECO:0000313" key="6">
    <source>
        <dbReference type="Proteomes" id="UP000249915"/>
    </source>
</evidence>
<dbReference type="GO" id="GO:0031956">
    <property type="term" value="F:medium-chain fatty acid-CoA ligase activity"/>
    <property type="evidence" value="ECO:0007669"/>
    <property type="project" value="TreeGrafter"/>
</dbReference>
<evidence type="ECO:0000313" key="5">
    <source>
        <dbReference type="EMBL" id="PXY17428.1"/>
    </source>
</evidence>